<name>A0ABV9K6F6_9PORP</name>
<feature type="transmembrane region" description="Helical" evidence="1">
    <location>
        <begin position="80"/>
        <end position="104"/>
    </location>
</feature>
<dbReference type="Proteomes" id="UP001596020">
    <property type="component" value="Unassembled WGS sequence"/>
</dbReference>
<evidence type="ECO:0000313" key="3">
    <source>
        <dbReference type="Proteomes" id="UP001596020"/>
    </source>
</evidence>
<keyword evidence="1" id="KW-1133">Transmembrane helix</keyword>
<keyword evidence="3" id="KW-1185">Reference proteome</keyword>
<comment type="caution">
    <text evidence="2">The sequence shown here is derived from an EMBL/GenBank/DDBJ whole genome shotgun (WGS) entry which is preliminary data.</text>
</comment>
<evidence type="ECO:0000256" key="1">
    <source>
        <dbReference type="SAM" id="Phobius"/>
    </source>
</evidence>
<keyword evidence="1" id="KW-0472">Membrane</keyword>
<sequence>MDNKYIDNLLDKYFEGKTSHSEEEELKIFFSKDVLPEKYETLRPLFDFSSEICSQVVSKEIPQISSEVFKARRNLFGRKLYLSLSAAACLLIAVITTVSLYFMAPDYDDYSKSYAIVSNEYIGSPELAKDLTITALNNVDVAKKPRKEDVVKALLPGKK</sequence>
<organism evidence="2 3">
    <name type="scientific">Falsiporphyromonas endometrii</name>
    <dbReference type="NCBI Taxonomy" id="1387297"/>
    <lineage>
        <taxon>Bacteria</taxon>
        <taxon>Pseudomonadati</taxon>
        <taxon>Bacteroidota</taxon>
        <taxon>Bacteroidia</taxon>
        <taxon>Bacteroidales</taxon>
        <taxon>Porphyromonadaceae</taxon>
        <taxon>Falsiporphyromonas</taxon>
    </lineage>
</organism>
<proteinExistence type="predicted"/>
<reference evidence="3" key="1">
    <citation type="journal article" date="2019" name="Int. J. Syst. Evol. Microbiol.">
        <title>The Global Catalogue of Microorganisms (GCM) 10K type strain sequencing project: providing services to taxonomists for standard genome sequencing and annotation.</title>
        <authorList>
            <consortium name="The Broad Institute Genomics Platform"/>
            <consortium name="The Broad Institute Genome Sequencing Center for Infectious Disease"/>
            <person name="Wu L."/>
            <person name="Ma J."/>
        </authorList>
    </citation>
    <scope>NUCLEOTIDE SEQUENCE [LARGE SCALE GENOMIC DNA]</scope>
    <source>
        <strain evidence="3">CGMCC 4.7357</strain>
    </source>
</reference>
<evidence type="ECO:0000313" key="2">
    <source>
        <dbReference type="EMBL" id="MFC4665438.1"/>
    </source>
</evidence>
<gene>
    <name evidence="2" type="ORF">ACFO3G_02240</name>
</gene>
<dbReference type="EMBL" id="JBHSGO010000039">
    <property type="protein sequence ID" value="MFC4665438.1"/>
    <property type="molecule type" value="Genomic_DNA"/>
</dbReference>
<accession>A0ABV9K6F6</accession>
<dbReference type="RefSeq" id="WP_380077563.1">
    <property type="nucleotide sequence ID" value="NZ_JBHSGO010000039.1"/>
</dbReference>
<protein>
    <submittedName>
        <fullName evidence="2">Uncharacterized protein</fullName>
    </submittedName>
</protein>
<keyword evidence="1" id="KW-0812">Transmembrane</keyword>